<protein>
    <recommendedName>
        <fullName evidence="4">DUF962 domain-containing protein</fullName>
    </recommendedName>
</protein>
<feature type="transmembrane region" description="Helical" evidence="1">
    <location>
        <begin position="32"/>
        <end position="54"/>
    </location>
</feature>
<dbReference type="PANTHER" id="PTHR34205:SF2">
    <property type="entry name" value="DUF962 DOMAIN-CONTAINING PROTEIN"/>
    <property type="match status" value="1"/>
</dbReference>
<dbReference type="EMBL" id="SLXO01000004">
    <property type="protein sequence ID" value="TCP35158.1"/>
    <property type="molecule type" value="Genomic_DNA"/>
</dbReference>
<comment type="caution">
    <text evidence="2">The sequence shown here is derived from an EMBL/GenBank/DDBJ whole genome shotgun (WGS) entry which is preliminary data.</text>
</comment>
<organism evidence="2 3">
    <name type="scientific">Rhodothalassium salexigens DSM 2132</name>
    <dbReference type="NCBI Taxonomy" id="1188247"/>
    <lineage>
        <taxon>Bacteria</taxon>
        <taxon>Pseudomonadati</taxon>
        <taxon>Pseudomonadota</taxon>
        <taxon>Alphaproteobacteria</taxon>
        <taxon>Rhodothalassiales</taxon>
        <taxon>Rhodothalassiaceae</taxon>
        <taxon>Rhodothalassium</taxon>
    </lineage>
</organism>
<keyword evidence="3" id="KW-1185">Reference proteome</keyword>
<gene>
    <name evidence="2" type="ORF">EV659_1047</name>
</gene>
<reference evidence="2 3" key="1">
    <citation type="submission" date="2019-03" db="EMBL/GenBank/DDBJ databases">
        <title>Genomic Encyclopedia of Type Strains, Phase IV (KMG-IV): sequencing the most valuable type-strain genomes for metagenomic binning, comparative biology and taxonomic classification.</title>
        <authorList>
            <person name="Goeker M."/>
        </authorList>
    </citation>
    <scope>NUCLEOTIDE SEQUENCE [LARGE SCALE GENOMIC DNA]</scope>
    <source>
        <strain evidence="2 3">DSM 2132</strain>
    </source>
</reference>
<evidence type="ECO:0008006" key="4">
    <source>
        <dbReference type="Google" id="ProtNLM"/>
    </source>
</evidence>
<evidence type="ECO:0000256" key="1">
    <source>
        <dbReference type="SAM" id="Phobius"/>
    </source>
</evidence>
<accession>A0A4R2PKH1</accession>
<evidence type="ECO:0000313" key="2">
    <source>
        <dbReference type="EMBL" id="TCP35158.1"/>
    </source>
</evidence>
<name>A0A4R2PKH1_RHOSA</name>
<dbReference type="Proteomes" id="UP000295399">
    <property type="component" value="Unassembled WGS sequence"/>
</dbReference>
<dbReference type="Pfam" id="PF06127">
    <property type="entry name" value="Mpo1-like"/>
    <property type="match status" value="1"/>
</dbReference>
<dbReference type="InParanoid" id="A0A4R2PKH1"/>
<evidence type="ECO:0000313" key="3">
    <source>
        <dbReference type="Proteomes" id="UP000295399"/>
    </source>
</evidence>
<dbReference type="RefSeq" id="WP_132708070.1">
    <property type="nucleotide sequence ID" value="NZ_JACIGF010000004.1"/>
</dbReference>
<proteinExistence type="predicted"/>
<dbReference type="InterPro" id="IPR009305">
    <property type="entry name" value="Mpo1-like"/>
</dbReference>
<dbReference type="PANTHER" id="PTHR34205">
    <property type="entry name" value="TRANSMEMBRANE PROTEIN"/>
    <property type="match status" value="1"/>
</dbReference>
<keyword evidence="1" id="KW-0812">Transmembrane</keyword>
<dbReference type="AlphaFoldDB" id="A0A4R2PKH1"/>
<keyword evidence="1" id="KW-0472">Membrane</keyword>
<sequence>MTQSNRIATYGAFFLFYLREHSAPATRAWHYLAAAGSLGVALWALLAGPLWLLLAMPVAGYGPAWLSHALIERNRPATFRYPLWSLVSDYYMTWLWITGGLGPKLAEAGVARPA</sequence>
<keyword evidence="1" id="KW-1133">Transmembrane helix</keyword>
<dbReference type="OrthoDB" id="7356072at2"/>